<evidence type="ECO:0000313" key="2">
    <source>
        <dbReference type="Proteomes" id="UP000676917"/>
    </source>
</evidence>
<name>A0A919XB78_9BACI</name>
<dbReference type="Proteomes" id="UP000676917">
    <property type="component" value="Unassembled WGS sequence"/>
</dbReference>
<evidence type="ECO:0000313" key="1">
    <source>
        <dbReference type="EMBL" id="GIO28424.1"/>
    </source>
</evidence>
<comment type="caution">
    <text evidence="1">The sequence shown here is derived from an EMBL/GenBank/DDBJ whole genome shotgun (WGS) entry which is preliminary data.</text>
</comment>
<sequence length="69" mass="7856">MGLALRKDNIQNGVARKDFEAALHVIGDRARLAEQKLTLKIDEEVQLSFLNQKKAIEQATVFVRELHVK</sequence>
<keyword evidence="2" id="KW-1185">Reference proteome</keyword>
<dbReference type="AlphaFoldDB" id="A0A919XB78"/>
<proteinExistence type="predicted"/>
<accession>A0A919XB78</accession>
<dbReference type="EMBL" id="BORP01000007">
    <property type="protein sequence ID" value="GIO28424.1"/>
    <property type="molecule type" value="Genomic_DNA"/>
</dbReference>
<reference evidence="1" key="1">
    <citation type="submission" date="2021-03" db="EMBL/GenBank/DDBJ databases">
        <title>Antimicrobial resistance genes in bacteria isolated from Japanese honey, and their potential for conferring macrolide and lincosamide resistance in the American foulbrood pathogen Paenibacillus larvae.</title>
        <authorList>
            <person name="Okamoto M."/>
            <person name="Kumagai M."/>
            <person name="Kanamori H."/>
            <person name="Takamatsu D."/>
        </authorList>
    </citation>
    <scope>NUCLEOTIDE SEQUENCE</scope>
    <source>
        <strain evidence="1">J43TS3</strain>
    </source>
</reference>
<organism evidence="1 2">
    <name type="scientific">Ornithinibacillus bavariensis</name>
    <dbReference type="NCBI Taxonomy" id="545502"/>
    <lineage>
        <taxon>Bacteria</taxon>
        <taxon>Bacillati</taxon>
        <taxon>Bacillota</taxon>
        <taxon>Bacilli</taxon>
        <taxon>Bacillales</taxon>
        <taxon>Bacillaceae</taxon>
        <taxon>Ornithinibacillus</taxon>
    </lineage>
</organism>
<protein>
    <submittedName>
        <fullName evidence="1">Uncharacterized protein</fullName>
    </submittedName>
</protein>
<dbReference type="RefSeq" id="WP_212921891.1">
    <property type="nucleotide sequence ID" value="NZ_BORP01000007.1"/>
</dbReference>
<gene>
    <name evidence="1" type="ORF">J43TS3_30350</name>
</gene>